<organism evidence="2 3">
    <name type="scientific">Armillaria tabescens</name>
    <name type="common">Ringless honey mushroom</name>
    <name type="synonym">Agaricus tabescens</name>
    <dbReference type="NCBI Taxonomy" id="1929756"/>
    <lineage>
        <taxon>Eukaryota</taxon>
        <taxon>Fungi</taxon>
        <taxon>Dikarya</taxon>
        <taxon>Basidiomycota</taxon>
        <taxon>Agaricomycotina</taxon>
        <taxon>Agaricomycetes</taxon>
        <taxon>Agaricomycetidae</taxon>
        <taxon>Agaricales</taxon>
        <taxon>Marasmiineae</taxon>
        <taxon>Physalacriaceae</taxon>
        <taxon>Desarmillaria</taxon>
    </lineage>
</organism>
<gene>
    <name evidence="2" type="ORF">EV420DRAFT_1733679</name>
</gene>
<reference evidence="2" key="1">
    <citation type="submission" date="2023-06" db="EMBL/GenBank/DDBJ databases">
        <authorList>
            <consortium name="Lawrence Berkeley National Laboratory"/>
            <person name="Ahrendt S."/>
            <person name="Sahu N."/>
            <person name="Indic B."/>
            <person name="Wong-Bajracharya J."/>
            <person name="Merenyi Z."/>
            <person name="Ke H.-M."/>
            <person name="Monk M."/>
            <person name="Kocsube S."/>
            <person name="Drula E."/>
            <person name="Lipzen A."/>
            <person name="Balint B."/>
            <person name="Henrissat B."/>
            <person name="Andreopoulos B."/>
            <person name="Martin F.M."/>
            <person name="Harder C.B."/>
            <person name="Rigling D."/>
            <person name="Ford K.L."/>
            <person name="Foster G.D."/>
            <person name="Pangilinan J."/>
            <person name="Papanicolaou A."/>
            <person name="Barry K."/>
            <person name="LaButti K."/>
            <person name="Viragh M."/>
            <person name="Koriabine M."/>
            <person name="Yan M."/>
            <person name="Riley R."/>
            <person name="Champramary S."/>
            <person name="Plett K.L."/>
            <person name="Tsai I.J."/>
            <person name="Slot J."/>
            <person name="Sipos G."/>
            <person name="Plett J."/>
            <person name="Nagy L.G."/>
            <person name="Grigoriev I.V."/>
        </authorList>
    </citation>
    <scope>NUCLEOTIDE SEQUENCE</scope>
    <source>
        <strain evidence="2">CCBAS 213</strain>
    </source>
</reference>
<feature type="transmembrane region" description="Helical" evidence="1">
    <location>
        <begin position="22"/>
        <end position="48"/>
    </location>
</feature>
<evidence type="ECO:0000256" key="1">
    <source>
        <dbReference type="SAM" id="Phobius"/>
    </source>
</evidence>
<accession>A0AA39JDS2</accession>
<evidence type="ECO:0000313" key="2">
    <source>
        <dbReference type="EMBL" id="KAK0439479.1"/>
    </source>
</evidence>
<dbReference type="EMBL" id="JAUEPS010000084">
    <property type="protein sequence ID" value="KAK0439479.1"/>
    <property type="molecule type" value="Genomic_DNA"/>
</dbReference>
<dbReference type="GeneID" id="85363516"/>
<protein>
    <submittedName>
        <fullName evidence="2">Uncharacterized protein</fullName>
    </submittedName>
</protein>
<feature type="transmembrane region" description="Helical" evidence="1">
    <location>
        <begin position="111"/>
        <end position="134"/>
    </location>
</feature>
<dbReference type="AlphaFoldDB" id="A0AA39JDS2"/>
<dbReference type="RefSeq" id="XP_060323264.1">
    <property type="nucleotide sequence ID" value="XM_060479968.1"/>
</dbReference>
<name>A0AA39JDS2_ARMTA</name>
<comment type="caution">
    <text evidence="2">The sequence shown here is derived from an EMBL/GenBank/DDBJ whole genome shotgun (WGS) entry which is preliminary data.</text>
</comment>
<evidence type="ECO:0000313" key="3">
    <source>
        <dbReference type="Proteomes" id="UP001175211"/>
    </source>
</evidence>
<keyword evidence="1" id="KW-0472">Membrane</keyword>
<feature type="transmembrane region" description="Helical" evidence="1">
    <location>
        <begin position="146"/>
        <end position="166"/>
    </location>
</feature>
<keyword evidence="1" id="KW-1133">Transmembrane helix</keyword>
<sequence length="312" mass="35170">MSQTDSDFASIKKSAMQYSDAWFNAVIIESLTHGMYTALFAVVLWRILSSTTINTRQVRILAGISVFMYIMAIMHIALIWFYNRWAFITKGETEETRYFAFTNHMAAGYPAWALMIGDIAAGINILVADCVIIWRCWIIWERNWRIIVLPCICTLCGMTFGILGVLQKLAPSNSSQKNLSKEDWVMAYYVMSLPTTAMCTALIVYRLTKVSKTRNSPHFTPNPYHHVIEMVIESSGLYVVVLAIFIVFEATNNPYGRYPAAVLQSVIGVTPALILLRVVSGNTTRWQMECSETSVDDNDVMIIGPQKTVEVA</sequence>
<keyword evidence="3" id="KW-1185">Reference proteome</keyword>
<dbReference type="Proteomes" id="UP001175211">
    <property type="component" value="Unassembled WGS sequence"/>
</dbReference>
<feature type="transmembrane region" description="Helical" evidence="1">
    <location>
        <begin position="260"/>
        <end position="279"/>
    </location>
</feature>
<feature type="transmembrane region" description="Helical" evidence="1">
    <location>
        <begin position="186"/>
        <end position="207"/>
    </location>
</feature>
<proteinExistence type="predicted"/>
<keyword evidence="1" id="KW-0812">Transmembrane</keyword>
<feature type="transmembrane region" description="Helical" evidence="1">
    <location>
        <begin position="60"/>
        <end position="82"/>
    </location>
</feature>
<feature type="transmembrane region" description="Helical" evidence="1">
    <location>
        <begin position="227"/>
        <end position="248"/>
    </location>
</feature>